<name>A0A8S9MZ12_BRACR</name>
<gene>
    <name evidence="2" type="ORF">F2Q69_00053275</name>
</gene>
<feature type="region of interest" description="Disordered" evidence="1">
    <location>
        <begin position="1"/>
        <end position="59"/>
    </location>
</feature>
<feature type="compositionally biased region" description="Basic and acidic residues" evidence="1">
    <location>
        <begin position="44"/>
        <end position="56"/>
    </location>
</feature>
<comment type="caution">
    <text evidence="2">The sequence shown here is derived from an EMBL/GenBank/DDBJ whole genome shotgun (WGS) entry which is preliminary data.</text>
</comment>
<accession>A0A8S9MZ12</accession>
<organism evidence="2 3">
    <name type="scientific">Brassica cretica</name>
    <name type="common">Mustard</name>
    <dbReference type="NCBI Taxonomy" id="69181"/>
    <lineage>
        <taxon>Eukaryota</taxon>
        <taxon>Viridiplantae</taxon>
        <taxon>Streptophyta</taxon>
        <taxon>Embryophyta</taxon>
        <taxon>Tracheophyta</taxon>
        <taxon>Spermatophyta</taxon>
        <taxon>Magnoliopsida</taxon>
        <taxon>eudicotyledons</taxon>
        <taxon>Gunneridae</taxon>
        <taxon>Pentapetalae</taxon>
        <taxon>rosids</taxon>
        <taxon>malvids</taxon>
        <taxon>Brassicales</taxon>
        <taxon>Brassicaceae</taxon>
        <taxon>Brassiceae</taxon>
        <taxon>Brassica</taxon>
    </lineage>
</organism>
<sequence>MGNLSTPNTGEGTTNATPASGAAGATRKGIDDHHINDLEESDSEPEHEKEEPEKTAAESSITAYMEQMFSKRFQYLPSLNIHTRAGQHAEADGPTDAPSSPPRQDRVIHVISGGFEVSGVSHAAAKKSTRNAKHGLETAQPKCLLLGTDEINFTAKEQEKILAPHHDALVVSLTIANCLVKNHLKGEDQGLIAITEETSDPAESGIRGQQQGQSRNLLQGPDPISKKLPESLRRPLPIVSLKNLQSYTCSQNLVPARLSSSASHRLDNQKLQQLSTGGLADKRVGHKHLDKTPSEESPQQAPDGDRGPPNPFAPVDEGGHMLHGGAENLHR</sequence>
<feature type="region of interest" description="Disordered" evidence="1">
    <location>
        <begin position="288"/>
        <end position="331"/>
    </location>
</feature>
<evidence type="ECO:0000313" key="3">
    <source>
        <dbReference type="Proteomes" id="UP000712600"/>
    </source>
</evidence>
<feature type="region of interest" description="Disordered" evidence="1">
    <location>
        <begin position="198"/>
        <end position="231"/>
    </location>
</feature>
<dbReference type="EMBL" id="QGKX02002183">
    <property type="protein sequence ID" value="KAF3486988.1"/>
    <property type="molecule type" value="Genomic_DNA"/>
</dbReference>
<proteinExistence type="predicted"/>
<evidence type="ECO:0000256" key="1">
    <source>
        <dbReference type="SAM" id="MobiDB-lite"/>
    </source>
</evidence>
<reference evidence="2" key="1">
    <citation type="submission" date="2019-12" db="EMBL/GenBank/DDBJ databases">
        <title>Genome sequencing and annotation of Brassica cretica.</title>
        <authorList>
            <person name="Studholme D.J."/>
            <person name="Sarris P."/>
        </authorList>
    </citation>
    <scope>NUCLEOTIDE SEQUENCE</scope>
    <source>
        <strain evidence="2">PFS-109/04</strain>
        <tissue evidence="2">Leaf</tissue>
    </source>
</reference>
<dbReference type="AlphaFoldDB" id="A0A8S9MZ12"/>
<feature type="region of interest" description="Disordered" evidence="1">
    <location>
        <begin position="85"/>
        <end position="105"/>
    </location>
</feature>
<feature type="compositionally biased region" description="Basic and acidic residues" evidence="1">
    <location>
        <begin position="28"/>
        <end position="37"/>
    </location>
</feature>
<protein>
    <submittedName>
        <fullName evidence="2">Uncharacterized protein</fullName>
    </submittedName>
</protein>
<feature type="compositionally biased region" description="Polar residues" evidence="1">
    <location>
        <begin position="1"/>
        <end position="18"/>
    </location>
</feature>
<evidence type="ECO:0000313" key="2">
    <source>
        <dbReference type="EMBL" id="KAF3486988.1"/>
    </source>
</evidence>
<dbReference type="Proteomes" id="UP000712600">
    <property type="component" value="Unassembled WGS sequence"/>
</dbReference>